<name>A0ABN2ULQ4_9MICC</name>
<gene>
    <name evidence="2" type="ORF">GCM10009720_19080</name>
</gene>
<evidence type="ECO:0000313" key="2">
    <source>
        <dbReference type="EMBL" id="GAA2038831.1"/>
    </source>
</evidence>
<organism evidence="2 3">
    <name type="scientific">Yaniella flava</name>
    <dbReference type="NCBI Taxonomy" id="287930"/>
    <lineage>
        <taxon>Bacteria</taxon>
        <taxon>Bacillati</taxon>
        <taxon>Actinomycetota</taxon>
        <taxon>Actinomycetes</taxon>
        <taxon>Micrococcales</taxon>
        <taxon>Micrococcaceae</taxon>
        <taxon>Yaniella</taxon>
    </lineage>
</organism>
<keyword evidence="1" id="KW-0472">Membrane</keyword>
<evidence type="ECO:0000256" key="1">
    <source>
        <dbReference type="SAM" id="Phobius"/>
    </source>
</evidence>
<dbReference type="EMBL" id="BAAAMN010000041">
    <property type="protein sequence ID" value="GAA2038831.1"/>
    <property type="molecule type" value="Genomic_DNA"/>
</dbReference>
<keyword evidence="3" id="KW-1185">Reference proteome</keyword>
<sequence>MFTVGYLKPNDSAVAGARSELADKIYTPWWYHPTLGVLVGLTALLLGKTFGTVGIFLGTLPVLGMVGLAFTYRRLSGVDLIGEYAVTGRAKGRRLLRLLAIVVGIILITSPVLGSLLGLNWAPWILAIIAVVLISILGRAYDRTLRAELREPMP</sequence>
<keyword evidence="1" id="KW-1133">Transmembrane helix</keyword>
<feature type="transmembrane region" description="Helical" evidence="1">
    <location>
        <begin position="121"/>
        <end position="141"/>
    </location>
</feature>
<dbReference type="Proteomes" id="UP001501461">
    <property type="component" value="Unassembled WGS sequence"/>
</dbReference>
<protein>
    <submittedName>
        <fullName evidence="2">Uncharacterized protein</fullName>
    </submittedName>
</protein>
<proteinExistence type="predicted"/>
<keyword evidence="1" id="KW-0812">Transmembrane</keyword>
<dbReference type="RefSeq" id="WP_343957993.1">
    <property type="nucleotide sequence ID" value="NZ_BAAAMN010000041.1"/>
</dbReference>
<feature type="transmembrane region" description="Helical" evidence="1">
    <location>
        <begin position="95"/>
        <end position="115"/>
    </location>
</feature>
<comment type="caution">
    <text evidence="2">The sequence shown here is derived from an EMBL/GenBank/DDBJ whole genome shotgun (WGS) entry which is preliminary data.</text>
</comment>
<accession>A0ABN2ULQ4</accession>
<feature type="transmembrane region" description="Helical" evidence="1">
    <location>
        <begin position="53"/>
        <end position="75"/>
    </location>
</feature>
<reference evidence="2 3" key="1">
    <citation type="journal article" date="2019" name="Int. J. Syst. Evol. Microbiol.">
        <title>The Global Catalogue of Microorganisms (GCM) 10K type strain sequencing project: providing services to taxonomists for standard genome sequencing and annotation.</title>
        <authorList>
            <consortium name="The Broad Institute Genomics Platform"/>
            <consortium name="The Broad Institute Genome Sequencing Center for Infectious Disease"/>
            <person name="Wu L."/>
            <person name="Ma J."/>
        </authorList>
    </citation>
    <scope>NUCLEOTIDE SEQUENCE [LARGE SCALE GENOMIC DNA]</scope>
    <source>
        <strain evidence="2 3">JCM 13595</strain>
    </source>
</reference>
<evidence type="ECO:0000313" key="3">
    <source>
        <dbReference type="Proteomes" id="UP001501461"/>
    </source>
</evidence>